<feature type="transmembrane region" description="Helical" evidence="1">
    <location>
        <begin position="408"/>
        <end position="428"/>
    </location>
</feature>
<dbReference type="Pfam" id="PF06123">
    <property type="entry name" value="CreD"/>
    <property type="match status" value="1"/>
</dbReference>
<dbReference type="OrthoDB" id="9791851at2"/>
<dbReference type="PIRSF" id="PIRSF004548">
    <property type="entry name" value="CreD"/>
    <property type="match status" value="1"/>
</dbReference>
<name>A0A556QK21_9BACT</name>
<reference evidence="2 3" key="1">
    <citation type="submission" date="2019-07" db="EMBL/GenBank/DDBJ databases">
        <title>Description of 53C-WASEF.</title>
        <authorList>
            <person name="Pitt A."/>
            <person name="Hahn M.W."/>
        </authorList>
    </citation>
    <scope>NUCLEOTIDE SEQUENCE [LARGE SCALE GENOMIC DNA]</scope>
    <source>
        <strain evidence="2 3">53C-WASEF</strain>
    </source>
</reference>
<dbReference type="GO" id="GO:0005886">
    <property type="term" value="C:plasma membrane"/>
    <property type="evidence" value="ECO:0007669"/>
    <property type="project" value="TreeGrafter"/>
</dbReference>
<sequence>MDRSGRADQVRNAFFAANSCRVHTGFTHAGHDERMNSESSSVVSGVRGWLRRRALVFKLMGVALIGLLLFIPLGMVQSTLSERYSRQQEAVHEITQTWGEAQRVAGPVLVVPYTYKVEAIESQVVLGRRVDVTVDREQRGEAVFLPERLVVDGTLVPSIRKRGIYETPVYAAKLAISGKFAAPSFDFLTLRGLEPLWAQARVCFIISDLRGAQQDLALKWGGETVALQPGARFSEVMGAGVHAPVKLVKDETKEFSLELALNGSDALRFLPLGRQTEVKLASTWADPSFDGGYLPTEREVGLEGFNASWRVSYYGRSFPQQWVEGGDGQPSVEKIEETAFGVSLMEPVNAYRTVERAIKYGVLFVTLVFTTFFLFEAVCRVRLSSLNYLLVGAALCLFYLGLLALAEFLVFGVAYAVAAGASTVLIALYARRILKNDRRAVLVGGMLGGVYAYLYFVLQMEDFALLAGTGALFAVLAAVMFATRRLESSVEPQVVTEAELS</sequence>
<dbReference type="PANTHER" id="PTHR30092">
    <property type="entry name" value="INNER MEMBRANE PROTEIN CRED"/>
    <property type="match status" value="1"/>
</dbReference>
<dbReference type="RefSeq" id="WP_144230815.1">
    <property type="nucleotide sequence ID" value="NZ_CBCRVV010000006.1"/>
</dbReference>
<feature type="transmembrane region" description="Helical" evidence="1">
    <location>
        <begin position="55"/>
        <end position="76"/>
    </location>
</feature>
<dbReference type="EMBL" id="VMBG01000002">
    <property type="protein sequence ID" value="TSJ76994.1"/>
    <property type="molecule type" value="Genomic_DNA"/>
</dbReference>
<dbReference type="NCBIfam" id="NF008712">
    <property type="entry name" value="PRK11715.1-1"/>
    <property type="match status" value="1"/>
</dbReference>
<accession>A0A556QK21</accession>
<dbReference type="AlphaFoldDB" id="A0A556QK21"/>
<keyword evidence="1" id="KW-0472">Membrane</keyword>
<feature type="transmembrane region" description="Helical" evidence="1">
    <location>
        <begin position="440"/>
        <end position="458"/>
    </location>
</feature>
<feature type="transmembrane region" description="Helical" evidence="1">
    <location>
        <begin position="360"/>
        <end position="379"/>
    </location>
</feature>
<evidence type="ECO:0000256" key="1">
    <source>
        <dbReference type="SAM" id="Phobius"/>
    </source>
</evidence>
<organism evidence="2 3">
    <name type="scientific">Rariglobus hedericola</name>
    <dbReference type="NCBI Taxonomy" id="2597822"/>
    <lineage>
        <taxon>Bacteria</taxon>
        <taxon>Pseudomonadati</taxon>
        <taxon>Verrucomicrobiota</taxon>
        <taxon>Opitutia</taxon>
        <taxon>Opitutales</taxon>
        <taxon>Opitutaceae</taxon>
        <taxon>Rariglobus</taxon>
    </lineage>
</organism>
<feature type="transmembrane region" description="Helical" evidence="1">
    <location>
        <begin position="386"/>
        <end position="402"/>
    </location>
</feature>
<evidence type="ECO:0000313" key="3">
    <source>
        <dbReference type="Proteomes" id="UP000315648"/>
    </source>
</evidence>
<comment type="caution">
    <text evidence="2">The sequence shown here is derived from an EMBL/GenBank/DDBJ whole genome shotgun (WGS) entry which is preliminary data.</text>
</comment>
<feature type="transmembrane region" description="Helical" evidence="1">
    <location>
        <begin position="464"/>
        <end position="483"/>
    </location>
</feature>
<dbReference type="InterPro" id="IPR010364">
    <property type="entry name" value="Uncharacterised_IM_CreD"/>
</dbReference>
<gene>
    <name evidence="2" type="primary">creD</name>
    <name evidence="2" type="ORF">FPL22_12835</name>
</gene>
<evidence type="ECO:0000313" key="2">
    <source>
        <dbReference type="EMBL" id="TSJ76994.1"/>
    </source>
</evidence>
<protein>
    <submittedName>
        <fullName evidence="2">Cell envelope integrity protein CreD</fullName>
    </submittedName>
</protein>
<keyword evidence="1" id="KW-0812">Transmembrane</keyword>
<keyword evidence="1" id="KW-1133">Transmembrane helix</keyword>
<proteinExistence type="predicted"/>
<dbReference type="Proteomes" id="UP000315648">
    <property type="component" value="Unassembled WGS sequence"/>
</dbReference>
<keyword evidence="3" id="KW-1185">Reference proteome</keyword>
<dbReference type="PANTHER" id="PTHR30092:SF0">
    <property type="entry name" value="INNER MEMBRANE PROTEIN CRED"/>
    <property type="match status" value="1"/>
</dbReference>